<dbReference type="Gene3D" id="1.10.150.130">
    <property type="match status" value="1"/>
</dbReference>
<dbReference type="EMBL" id="DWXE01000043">
    <property type="protein sequence ID" value="HJB92109.1"/>
    <property type="molecule type" value="Genomic_DNA"/>
</dbReference>
<dbReference type="GO" id="GO:0015074">
    <property type="term" value="P:DNA integration"/>
    <property type="evidence" value="ECO:0007669"/>
    <property type="project" value="UniProtKB-KW"/>
</dbReference>
<keyword evidence="3" id="KW-0229">DNA integration</keyword>
<comment type="function">
    <text evidence="1">Site-specific tyrosine recombinase, which acts by catalyzing the cutting and rejoining of the recombining DNA molecules.</text>
</comment>
<dbReference type="GO" id="GO:0003677">
    <property type="term" value="F:DNA binding"/>
    <property type="evidence" value="ECO:0007669"/>
    <property type="project" value="UniProtKB-KW"/>
</dbReference>
<dbReference type="InterPro" id="IPR004107">
    <property type="entry name" value="Integrase_SAM-like_N"/>
</dbReference>
<dbReference type="PANTHER" id="PTHR30349:SF41">
    <property type="entry name" value="INTEGRASE_RECOMBINASE PROTEIN MJ0367-RELATED"/>
    <property type="match status" value="1"/>
</dbReference>
<evidence type="ECO:0000313" key="7">
    <source>
        <dbReference type="EMBL" id="HJB92109.1"/>
    </source>
</evidence>
<reference evidence="7" key="2">
    <citation type="submission" date="2021-04" db="EMBL/GenBank/DDBJ databases">
        <authorList>
            <person name="Gilroy R."/>
        </authorList>
    </citation>
    <scope>NUCLEOTIDE SEQUENCE</scope>
    <source>
        <strain evidence="7">USAMLcec3-2134</strain>
    </source>
</reference>
<dbReference type="Proteomes" id="UP000886883">
    <property type="component" value="Unassembled WGS sequence"/>
</dbReference>
<dbReference type="SUPFAM" id="SSF56349">
    <property type="entry name" value="DNA breaking-rejoining enzymes"/>
    <property type="match status" value="1"/>
</dbReference>
<evidence type="ECO:0000256" key="4">
    <source>
        <dbReference type="ARBA" id="ARBA00023125"/>
    </source>
</evidence>
<evidence type="ECO:0000256" key="2">
    <source>
        <dbReference type="ARBA" id="ARBA00008857"/>
    </source>
</evidence>
<name>A0A9D2MSU0_9FIRM</name>
<dbReference type="InterPro" id="IPR010998">
    <property type="entry name" value="Integrase_recombinase_N"/>
</dbReference>
<dbReference type="Pfam" id="PF00589">
    <property type="entry name" value="Phage_integrase"/>
    <property type="match status" value="1"/>
</dbReference>
<comment type="caution">
    <text evidence="7">The sequence shown here is derived from an EMBL/GenBank/DDBJ whole genome shotgun (WGS) entry which is preliminary data.</text>
</comment>
<dbReference type="InterPro" id="IPR011010">
    <property type="entry name" value="DNA_brk_join_enz"/>
</dbReference>
<evidence type="ECO:0000256" key="3">
    <source>
        <dbReference type="ARBA" id="ARBA00022908"/>
    </source>
</evidence>
<gene>
    <name evidence="7" type="ORF">H9763_11685</name>
</gene>
<keyword evidence="5" id="KW-0233">DNA recombination</keyword>
<dbReference type="CDD" id="cd01189">
    <property type="entry name" value="INT_ICEBs1_C_like"/>
    <property type="match status" value="1"/>
</dbReference>
<organism evidence="7 8">
    <name type="scientific">Candidatus Eisenbergiella merdigallinarum</name>
    <dbReference type="NCBI Taxonomy" id="2838552"/>
    <lineage>
        <taxon>Bacteria</taxon>
        <taxon>Bacillati</taxon>
        <taxon>Bacillota</taxon>
        <taxon>Clostridia</taxon>
        <taxon>Lachnospirales</taxon>
        <taxon>Lachnospiraceae</taxon>
        <taxon>Eisenbergiella</taxon>
    </lineage>
</organism>
<evidence type="ECO:0000256" key="1">
    <source>
        <dbReference type="ARBA" id="ARBA00003283"/>
    </source>
</evidence>
<feature type="domain" description="Tyr recombinase" evidence="6">
    <location>
        <begin position="113"/>
        <end position="317"/>
    </location>
</feature>
<dbReference type="GO" id="GO:0006310">
    <property type="term" value="P:DNA recombination"/>
    <property type="evidence" value="ECO:0007669"/>
    <property type="project" value="UniProtKB-KW"/>
</dbReference>
<protein>
    <submittedName>
        <fullName evidence="7">Site-specific integrase</fullName>
    </submittedName>
</protein>
<dbReference type="InterPro" id="IPR013762">
    <property type="entry name" value="Integrase-like_cat_sf"/>
</dbReference>
<keyword evidence="4" id="KW-0238">DNA-binding</keyword>
<dbReference type="InterPro" id="IPR002104">
    <property type="entry name" value="Integrase_catalytic"/>
</dbReference>
<dbReference type="AlphaFoldDB" id="A0A9D2MSU0"/>
<dbReference type="PROSITE" id="PS51898">
    <property type="entry name" value="TYR_RECOMBINASE"/>
    <property type="match status" value="1"/>
</dbReference>
<evidence type="ECO:0000259" key="6">
    <source>
        <dbReference type="PROSITE" id="PS51898"/>
    </source>
</evidence>
<evidence type="ECO:0000256" key="5">
    <source>
        <dbReference type="ARBA" id="ARBA00023172"/>
    </source>
</evidence>
<sequence length="324" mass="37056">MDDLKAKAKEEKSSPLLCECAERWLESGRRYWKPTTYDVYRRIAGRYVIPELGNYRADEITPEKLSGFSDGLSKSPGKTLSDRYKKYICSLVRRILMAEGIQICPQLPEFHIVHKEMLLPGNDDLNRLEEYLLEHLEESTCLGILLVRYTGIRIGELCALKWGDIDLERGILTVRRNLQRVRIYEEDGAEAGAGSGKTKISVQLPKTANSFRIIPLADGLLKILRIHARGPQEYMVSGKHTEWAEVRTVQYRFAAILKKCGLQPFHFHLLRHSFASDCIHRGCDIKSLSEILGHSSAQVTMNIYVHSNMYVKKEMMNLICEIAE</sequence>
<dbReference type="PANTHER" id="PTHR30349">
    <property type="entry name" value="PHAGE INTEGRASE-RELATED"/>
    <property type="match status" value="1"/>
</dbReference>
<comment type="similarity">
    <text evidence="2">Belongs to the 'phage' integrase family.</text>
</comment>
<reference evidence="7" key="1">
    <citation type="journal article" date="2021" name="PeerJ">
        <title>Extensive microbial diversity within the chicken gut microbiome revealed by metagenomics and culture.</title>
        <authorList>
            <person name="Gilroy R."/>
            <person name="Ravi A."/>
            <person name="Getino M."/>
            <person name="Pursley I."/>
            <person name="Horton D.L."/>
            <person name="Alikhan N.F."/>
            <person name="Baker D."/>
            <person name="Gharbi K."/>
            <person name="Hall N."/>
            <person name="Watson M."/>
            <person name="Adriaenssens E.M."/>
            <person name="Foster-Nyarko E."/>
            <person name="Jarju S."/>
            <person name="Secka A."/>
            <person name="Antonio M."/>
            <person name="Oren A."/>
            <person name="Chaudhuri R.R."/>
            <person name="La Ragione R."/>
            <person name="Hildebrand F."/>
            <person name="Pallen M.J."/>
        </authorList>
    </citation>
    <scope>NUCLEOTIDE SEQUENCE</scope>
    <source>
        <strain evidence="7">USAMLcec3-2134</strain>
    </source>
</reference>
<dbReference type="Pfam" id="PF14659">
    <property type="entry name" value="Phage_int_SAM_3"/>
    <property type="match status" value="1"/>
</dbReference>
<dbReference type="Gene3D" id="1.10.443.10">
    <property type="entry name" value="Intergrase catalytic core"/>
    <property type="match status" value="1"/>
</dbReference>
<accession>A0A9D2MSU0</accession>
<evidence type="ECO:0000313" key="8">
    <source>
        <dbReference type="Proteomes" id="UP000886883"/>
    </source>
</evidence>
<proteinExistence type="inferred from homology"/>
<dbReference type="InterPro" id="IPR050090">
    <property type="entry name" value="Tyrosine_recombinase_XerCD"/>
</dbReference>